<comment type="subcellular location">
    <subcellularLocation>
        <location evidence="9">Cytoplasm</location>
    </subcellularLocation>
</comment>
<evidence type="ECO:0000256" key="2">
    <source>
        <dbReference type="ARBA" id="ARBA00022723"/>
    </source>
</evidence>
<feature type="binding site" evidence="9">
    <location>
        <begin position="17"/>
        <end position="19"/>
    </location>
    <ligand>
        <name>substrate</name>
    </ligand>
</feature>
<feature type="binding site" evidence="9">
    <location>
        <position position="281"/>
    </location>
    <ligand>
        <name>K(+)</name>
        <dbReference type="ChEBI" id="CHEBI:29103"/>
    </ligand>
</feature>
<feature type="binding site" evidence="9">
    <location>
        <position position="279"/>
    </location>
    <ligand>
        <name>K(+)</name>
        <dbReference type="ChEBI" id="CHEBI:29103"/>
    </ligand>
</feature>
<keyword evidence="9" id="KW-0963">Cytoplasm</keyword>
<dbReference type="PANTHER" id="PTHR10584:SF166">
    <property type="entry name" value="RIBOKINASE"/>
    <property type="match status" value="1"/>
</dbReference>
<evidence type="ECO:0000313" key="12">
    <source>
        <dbReference type="EMBL" id="UOQ86999.1"/>
    </source>
</evidence>
<evidence type="ECO:0000256" key="9">
    <source>
        <dbReference type="HAMAP-Rule" id="MF_01987"/>
    </source>
</evidence>
<feature type="domain" description="Carbohydrate kinase PfkB" evidence="11">
    <location>
        <begin position="9"/>
        <end position="288"/>
    </location>
</feature>
<evidence type="ECO:0000256" key="3">
    <source>
        <dbReference type="ARBA" id="ARBA00022741"/>
    </source>
</evidence>
<dbReference type="InterPro" id="IPR011877">
    <property type="entry name" value="Ribokinase"/>
</dbReference>
<comment type="pathway">
    <text evidence="9">Carbohydrate metabolism; D-ribose degradation; D-ribose 5-phosphate from beta-D-ribopyranose: step 2/2.</text>
</comment>
<feature type="binding site" evidence="9">
    <location>
        <begin position="214"/>
        <end position="219"/>
    </location>
    <ligand>
        <name>ATP</name>
        <dbReference type="ChEBI" id="CHEBI:30616"/>
    </ligand>
</feature>
<feature type="binding site" evidence="9">
    <location>
        <position position="276"/>
    </location>
    <ligand>
        <name>K(+)</name>
        <dbReference type="ChEBI" id="CHEBI:29103"/>
    </ligand>
</feature>
<comment type="function">
    <text evidence="9">Catalyzes the phosphorylation of ribose at O-5 in a reaction requiring ATP and magnesium. The resulting D-ribose-5-phosphate can then be used either for sythesis of nucleotides, histidine, and tryptophan, or as a component of the pentose phosphate pathway.</text>
</comment>
<feature type="binding site" evidence="9">
    <location>
        <position position="246"/>
    </location>
    <ligand>
        <name>substrate</name>
    </ligand>
</feature>
<evidence type="ECO:0000259" key="11">
    <source>
        <dbReference type="Pfam" id="PF00294"/>
    </source>
</evidence>
<feature type="binding site" evidence="9">
    <location>
        <begin position="45"/>
        <end position="49"/>
    </location>
    <ligand>
        <name>substrate</name>
    </ligand>
</feature>
<dbReference type="Proteomes" id="UP000831537">
    <property type="component" value="Chromosome"/>
</dbReference>
<dbReference type="CDD" id="cd01174">
    <property type="entry name" value="ribokinase"/>
    <property type="match status" value="1"/>
</dbReference>
<organism evidence="12 13">
    <name type="scientific">Gracilibacillus salinarum</name>
    <dbReference type="NCBI Taxonomy" id="2932255"/>
    <lineage>
        <taxon>Bacteria</taxon>
        <taxon>Bacillati</taxon>
        <taxon>Bacillota</taxon>
        <taxon>Bacilli</taxon>
        <taxon>Bacillales</taxon>
        <taxon>Bacillaceae</taxon>
        <taxon>Gracilibacillus</taxon>
    </lineage>
</organism>
<keyword evidence="1 9" id="KW-0808">Transferase</keyword>
<keyword evidence="7 9" id="KW-0630">Potassium</keyword>
<dbReference type="PANTHER" id="PTHR10584">
    <property type="entry name" value="SUGAR KINASE"/>
    <property type="match status" value="1"/>
</dbReference>
<comment type="catalytic activity">
    <reaction evidence="9">
        <text>D-ribose + ATP = D-ribose 5-phosphate + ADP + H(+)</text>
        <dbReference type="Rhea" id="RHEA:13697"/>
        <dbReference type="ChEBI" id="CHEBI:15378"/>
        <dbReference type="ChEBI" id="CHEBI:30616"/>
        <dbReference type="ChEBI" id="CHEBI:47013"/>
        <dbReference type="ChEBI" id="CHEBI:78346"/>
        <dbReference type="ChEBI" id="CHEBI:456216"/>
        <dbReference type="EC" id="2.7.1.15"/>
    </reaction>
</comment>
<dbReference type="HAMAP" id="MF_01987">
    <property type="entry name" value="Ribokinase"/>
    <property type="match status" value="1"/>
</dbReference>
<dbReference type="InterPro" id="IPR029056">
    <property type="entry name" value="Ribokinase-like"/>
</dbReference>
<comment type="subunit">
    <text evidence="9">Homodimer.</text>
</comment>
<dbReference type="GO" id="GO:0004747">
    <property type="term" value="F:ribokinase activity"/>
    <property type="evidence" value="ECO:0007669"/>
    <property type="project" value="UniProtKB-EC"/>
</dbReference>
<keyword evidence="3 9" id="KW-0547">Nucleotide-binding</keyword>
<evidence type="ECO:0000256" key="7">
    <source>
        <dbReference type="ARBA" id="ARBA00022958"/>
    </source>
</evidence>
<evidence type="ECO:0000256" key="4">
    <source>
        <dbReference type="ARBA" id="ARBA00022777"/>
    </source>
</evidence>
<keyword evidence="4 9" id="KW-0418">Kinase</keyword>
<dbReference type="InterPro" id="IPR011611">
    <property type="entry name" value="PfkB_dom"/>
</dbReference>
<dbReference type="SUPFAM" id="SSF53613">
    <property type="entry name" value="Ribokinase-like"/>
    <property type="match status" value="1"/>
</dbReference>
<comment type="cofactor">
    <cofactor evidence="9">
        <name>Mg(2+)</name>
        <dbReference type="ChEBI" id="CHEBI:18420"/>
    </cofactor>
    <text evidence="9">Requires a divalent cation, most likely magnesium in vivo, as an electrophilic catalyst to aid phosphoryl group transfer. It is the chelate of the metal and the nucleotide that is the actual substrate.</text>
</comment>
<dbReference type="EMBL" id="CP095071">
    <property type="protein sequence ID" value="UOQ86999.1"/>
    <property type="molecule type" value="Genomic_DNA"/>
</dbReference>
<reference evidence="12 13" key="1">
    <citation type="submission" date="2022-04" db="EMBL/GenBank/DDBJ databases">
        <title>Gracilibacillus sp. isolated from saltern.</title>
        <authorList>
            <person name="Won M."/>
            <person name="Lee C.-M."/>
            <person name="Woen H.-Y."/>
            <person name="Kwon S.-W."/>
        </authorList>
    </citation>
    <scope>NUCLEOTIDE SEQUENCE [LARGE SCALE GENOMIC DNA]</scope>
    <source>
        <strain evidence="12 13">SSPM10-3</strain>
    </source>
</reference>
<keyword evidence="8 9" id="KW-0119">Carbohydrate metabolism</keyword>
<proteinExistence type="inferred from homology"/>
<dbReference type="Pfam" id="PF00294">
    <property type="entry name" value="PfkB"/>
    <property type="match status" value="1"/>
</dbReference>
<feature type="binding site" evidence="9">
    <location>
        <position position="242"/>
    </location>
    <ligand>
        <name>K(+)</name>
        <dbReference type="ChEBI" id="CHEBI:29103"/>
    </ligand>
</feature>
<dbReference type="Gene3D" id="3.40.1190.20">
    <property type="match status" value="1"/>
</dbReference>
<feature type="binding site" evidence="9">
    <location>
        <position position="240"/>
    </location>
    <ligand>
        <name>K(+)</name>
        <dbReference type="ChEBI" id="CHEBI:29103"/>
    </ligand>
</feature>
<feature type="active site" description="Proton acceptor" evidence="9">
    <location>
        <position position="246"/>
    </location>
</feature>
<feature type="binding site" evidence="9">
    <location>
        <begin position="245"/>
        <end position="246"/>
    </location>
    <ligand>
        <name>ATP</name>
        <dbReference type="ChEBI" id="CHEBI:30616"/>
    </ligand>
</feature>
<comment type="similarity">
    <text evidence="9">Belongs to the carbohydrate kinase PfkB family. Ribokinase subfamily.</text>
</comment>
<keyword evidence="5 9" id="KW-0067">ATP-binding</keyword>
<feature type="binding site" evidence="9">
    <location>
        <position position="145"/>
    </location>
    <ligand>
        <name>substrate</name>
    </ligand>
</feature>
<dbReference type="InterPro" id="IPR002139">
    <property type="entry name" value="Ribo/fructo_kinase"/>
</dbReference>
<dbReference type="NCBIfam" id="TIGR02152">
    <property type="entry name" value="D_ribokin_bact"/>
    <property type="match status" value="1"/>
</dbReference>
<gene>
    <name evidence="9 12" type="primary">rbsK</name>
    <name evidence="12" type="ORF">MUN87_09000</name>
</gene>
<keyword evidence="6 9" id="KW-0460">Magnesium</keyword>
<evidence type="ECO:0000256" key="10">
    <source>
        <dbReference type="NCBIfam" id="TIGR02152"/>
    </source>
</evidence>
<comment type="caution">
    <text evidence="9">Lacks conserved residue(s) required for the propagation of feature annotation.</text>
</comment>
<protein>
    <recommendedName>
        <fullName evidence="9 10">Ribokinase</fullName>
        <shortName evidence="9">RK</shortName>
        <ecNumber evidence="9 10">2.7.1.15</ecNumber>
    </recommendedName>
</protein>
<feature type="binding site" evidence="9">
    <location>
        <position position="189"/>
    </location>
    <ligand>
        <name>ATP</name>
        <dbReference type="ChEBI" id="CHEBI:30616"/>
    </ligand>
</feature>
<dbReference type="PRINTS" id="PR00990">
    <property type="entry name" value="RIBOKINASE"/>
</dbReference>
<keyword evidence="13" id="KW-1185">Reference proteome</keyword>
<evidence type="ECO:0000256" key="6">
    <source>
        <dbReference type="ARBA" id="ARBA00022842"/>
    </source>
</evidence>
<evidence type="ECO:0000313" key="13">
    <source>
        <dbReference type="Proteomes" id="UP000831537"/>
    </source>
</evidence>
<name>A0ABY4GRY0_9BACI</name>
<evidence type="ECO:0000256" key="1">
    <source>
        <dbReference type="ARBA" id="ARBA00022679"/>
    </source>
</evidence>
<sequence>MKLARTKPNVIIVGSINMDFVVTAEKWPSPGETMVARKFDIFPGGKGANQAVASARACANVTFIGAVGSDNLGREAIKHLKSQEINTENILVKDNATTGKAIVTVVNGENSILINEGANGRLTVKDIVGLSHLIAEADIVLMQNEIPNLVQEQVVDICQLHCIPVVYNPAPARKLTRHFLENITYLTPNEHEYKTIFSTDEPLIRDFHSKVIQTKGANGIEYWQNHSLQKMAGIKVDTVDTTGAGDTFNGVLTVELARGATIHDAIETANIAASISVQKNGAQQGMPTQSEISKARKQLEIF</sequence>
<keyword evidence="2 9" id="KW-0479">Metal-binding</keyword>
<dbReference type="RefSeq" id="WP_244747428.1">
    <property type="nucleotide sequence ID" value="NZ_CP095071.1"/>
</dbReference>
<feature type="binding site" evidence="9">
    <location>
        <position position="270"/>
    </location>
    <ligand>
        <name>ATP</name>
        <dbReference type="ChEBI" id="CHEBI:30616"/>
    </ligand>
</feature>
<evidence type="ECO:0000256" key="5">
    <source>
        <dbReference type="ARBA" id="ARBA00022840"/>
    </source>
</evidence>
<comment type="activity regulation">
    <text evidence="9">Activated by a monovalent cation that binds near, but not in, the active site. The most likely occupant of the site in vivo is potassium. Ion binding induces a conformational change that may alter substrate affinity.</text>
</comment>
<evidence type="ECO:0000256" key="8">
    <source>
        <dbReference type="ARBA" id="ARBA00023277"/>
    </source>
</evidence>
<accession>A0ABY4GRY0</accession>
<dbReference type="EC" id="2.7.1.15" evidence="9 10"/>